<evidence type="ECO:0000313" key="2">
    <source>
        <dbReference type="Proteomes" id="UP000429595"/>
    </source>
</evidence>
<dbReference type="GO" id="GO:0046983">
    <property type="term" value="F:protein dimerization activity"/>
    <property type="evidence" value="ECO:0007669"/>
    <property type="project" value="InterPro"/>
</dbReference>
<dbReference type="InterPro" id="IPR018540">
    <property type="entry name" value="Spo0E-like"/>
</dbReference>
<dbReference type="RefSeq" id="WP_152150175.1">
    <property type="nucleotide sequence ID" value="NZ_WEIO01000002.1"/>
</dbReference>
<organism evidence="1 2">
    <name type="scientific">Bacillus aerolatus</name>
    <dbReference type="NCBI Taxonomy" id="2653354"/>
    <lineage>
        <taxon>Bacteria</taxon>
        <taxon>Bacillati</taxon>
        <taxon>Bacillota</taxon>
        <taxon>Bacilli</taxon>
        <taxon>Bacillales</taxon>
        <taxon>Bacillaceae</taxon>
        <taxon>Bacillus</taxon>
    </lineage>
</organism>
<keyword evidence="2" id="KW-1185">Reference proteome</keyword>
<proteinExistence type="predicted"/>
<dbReference type="InterPro" id="IPR036638">
    <property type="entry name" value="HLH_DNA-bd_sf"/>
</dbReference>
<dbReference type="EMBL" id="WEIO01000002">
    <property type="protein sequence ID" value="KAB7708190.1"/>
    <property type="molecule type" value="Genomic_DNA"/>
</dbReference>
<evidence type="ECO:0000313" key="1">
    <source>
        <dbReference type="EMBL" id="KAB7708190.1"/>
    </source>
</evidence>
<accession>A0A6I1FIG8</accession>
<dbReference type="InterPro" id="IPR037208">
    <property type="entry name" value="Spo0E-like_sf"/>
</dbReference>
<dbReference type="GO" id="GO:0043937">
    <property type="term" value="P:regulation of sporulation"/>
    <property type="evidence" value="ECO:0007669"/>
    <property type="project" value="InterPro"/>
</dbReference>
<dbReference type="Gene3D" id="4.10.280.10">
    <property type="entry name" value="Helix-loop-helix DNA-binding domain"/>
    <property type="match status" value="1"/>
</dbReference>
<sequence length="65" mass="7685">MCKDNLLDAIEKKRMELFKIVAVNGLNSPLAVKYSQELDLLLNDYNRKYIHSSYSYNHKHKQMPN</sequence>
<dbReference type="Proteomes" id="UP000429595">
    <property type="component" value="Unassembled WGS sequence"/>
</dbReference>
<reference evidence="1 2" key="1">
    <citation type="submission" date="2019-10" db="EMBL/GenBank/DDBJ databases">
        <title>Bacillus aerolatum sp. nov., isolated from bioaerosol of sport playgrounds.</title>
        <authorList>
            <person name="Chen P."/>
            <person name="Zhang G."/>
        </authorList>
    </citation>
    <scope>NUCLEOTIDE SEQUENCE [LARGE SCALE GENOMIC DNA]</scope>
    <source>
        <strain evidence="1 2">CX253</strain>
    </source>
</reference>
<dbReference type="SUPFAM" id="SSF140500">
    <property type="entry name" value="BAS1536-like"/>
    <property type="match status" value="1"/>
</dbReference>
<dbReference type="AlphaFoldDB" id="A0A6I1FIG8"/>
<comment type="caution">
    <text evidence="1">The sequence shown here is derived from an EMBL/GenBank/DDBJ whole genome shotgun (WGS) entry which is preliminary data.</text>
</comment>
<protein>
    <submittedName>
        <fullName evidence="1">Spo0E family sporulation regulatory protein-aspartic acid phosphatase</fullName>
    </submittedName>
</protein>
<name>A0A6I1FIG8_9BACI</name>
<gene>
    <name evidence="1" type="ORF">F9802_05670</name>
</gene>
<dbReference type="Pfam" id="PF09388">
    <property type="entry name" value="SpoOE-like"/>
    <property type="match status" value="1"/>
</dbReference>